<gene>
    <name evidence="2" type="ORF">PYX00_009514</name>
</gene>
<comment type="caution">
    <text evidence="2">The sequence shown here is derived from an EMBL/GenBank/DDBJ whole genome shotgun (WGS) entry which is preliminary data.</text>
</comment>
<evidence type="ECO:0000313" key="2">
    <source>
        <dbReference type="EMBL" id="KAL0267167.1"/>
    </source>
</evidence>
<proteinExistence type="predicted"/>
<dbReference type="EMBL" id="JARGDH010000005">
    <property type="protein sequence ID" value="KAL0267167.1"/>
    <property type="molecule type" value="Genomic_DNA"/>
</dbReference>
<dbReference type="AlphaFoldDB" id="A0AAW2HBI1"/>
<reference evidence="2" key="1">
    <citation type="journal article" date="2024" name="Gigascience">
        <title>Chromosome-level genome of the poultry shaft louse Menopon gallinae provides insight into the host-switching and adaptive evolution of parasitic lice.</title>
        <authorList>
            <person name="Xu Y."/>
            <person name="Ma L."/>
            <person name="Liu S."/>
            <person name="Liang Y."/>
            <person name="Liu Q."/>
            <person name="He Z."/>
            <person name="Tian L."/>
            <person name="Duan Y."/>
            <person name="Cai W."/>
            <person name="Li H."/>
            <person name="Song F."/>
        </authorList>
    </citation>
    <scope>NUCLEOTIDE SEQUENCE</scope>
    <source>
        <strain evidence="2">Cailab_2023a</strain>
    </source>
</reference>
<accession>A0AAW2HBI1</accession>
<evidence type="ECO:0000256" key="1">
    <source>
        <dbReference type="SAM" id="MobiDB-lite"/>
    </source>
</evidence>
<protein>
    <submittedName>
        <fullName evidence="2">Uncharacterized protein</fullName>
    </submittedName>
</protein>
<feature type="region of interest" description="Disordered" evidence="1">
    <location>
        <begin position="157"/>
        <end position="185"/>
    </location>
</feature>
<organism evidence="2">
    <name type="scientific">Menopon gallinae</name>
    <name type="common">poultry shaft louse</name>
    <dbReference type="NCBI Taxonomy" id="328185"/>
    <lineage>
        <taxon>Eukaryota</taxon>
        <taxon>Metazoa</taxon>
        <taxon>Ecdysozoa</taxon>
        <taxon>Arthropoda</taxon>
        <taxon>Hexapoda</taxon>
        <taxon>Insecta</taxon>
        <taxon>Pterygota</taxon>
        <taxon>Neoptera</taxon>
        <taxon>Paraneoptera</taxon>
        <taxon>Psocodea</taxon>
        <taxon>Troctomorpha</taxon>
        <taxon>Phthiraptera</taxon>
        <taxon>Amblycera</taxon>
        <taxon>Menoponidae</taxon>
        <taxon>Menopon</taxon>
    </lineage>
</organism>
<sequence length="580" mass="66930">MENGEANGELFSEPSFWAEYSALKDRINACKRKGIPLDEYDPCQICADIEENILGHDDEQYLSPLQNKVRKLAAGTDLCREICLLQLHFSDMEINNAVSEALSEKRYNEIVSRIRKKRQLELKREKFFYTQALKTIRKSFGDEEDEDIDEDERIASEVPESERTLPSNVSQLRSTRRAAEDQPSTCVDVPDVETARVPTESFDERLQTVSHSTEANIRNLAEADVTVPEEPEKRQSTLESELMEIEQILEAELEITETEGPVDDLGSLSTVTTVPERRKRRYPPVFDTSTQIPNYSERARRLNRSITVERVQVYEGAPRLIHAFSVTHAFETPAVNNGLYGNVRSSVLERLYARHQRTQQVPHNEGDNDFPTRRSTQMVSQEVATSQIRSAGQRSHLLDASAVEQNLTEMRGSVPSTFETVQMQLERLCGTPVSRLLQTTDAVPPQMPAAEPWLPPRSPRIQNLQGKEIDRPMTSPWFTPVEQMAPQEKWREFKYVRERLEEIWREKEESRLEKEASLKEILGSEWYRENMVTLLRVVDKMSLRREVVLKGIGEKVVVQPFEVPYVTEQQYRLRFEEMQV</sequence>
<name>A0AAW2HBI1_9NEOP</name>
<feature type="compositionally biased region" description="Polar residues" evidence="1">
    <location>
        <begin position="164"/>
        <end position="173"/>
    </location>
</feature>